<evidence type="ECO:0000256" key="1">
    <source>
        <dbReference type="ARBA" id="ARBA00004123"/>
    </source>
</evidence>
<evidence type="ECO:0000256" key="6">
    <source>
        <dbReference type="ARBA" id="ARBA00023242"/>
    </source>
</evidence>
<comment type="subcellular location">
    <subcellularLocation>
        <location evidence="1">Nucleus</location>
    </subcellularLocation>
</comment>
<protein>
    <recommendedName>
        <fullName evidence="8">Histone deacetylase complex subunit SAP30 Sin3 binding domain-containing protein</fullName>
    </recommendedName>
</protein>
<keyword evidence="4" id="KW-0805">Transcription regulation</keyword>
<organism evidence="9 10">
    <name type="scientific">Papaver nudicaule</name>
    <name type="common">Iceland poppy</name>
    <dbReference type="NCBI Taxonomy" id="74823"/>
    <lineage>
        <taxon>Eukaryota</taxon>
        <taxon>Viridiplantae</taxon>
        <taxon>Streptophyta</taxon>
        <taxon>Embryophyta</taxon>
        <taxon>Tracheophyta</taxon>
        <taxon>Spermatophyta</taxon>
        <taxon>Magnoliopsida</taxon>
        <taxon>Ranunculales</taxon>
        <taxon>Papaveraceae</taxon>
        <taxon>Papaveroideae</taxon>
        <taxon>Papaver</taxon>
    </lineage>
</organism>
<comment type="similarity">
    <text evidence="2">Belongs to the SAP30 family.</text>
</comment>
<evidence type="ECO:0000313" key="10">
    <source>
        <dbReference type="Proteomes" id="UP001177140"/>
    </source>
</evidence>
<dbReference type="Pfam" id="PF13867">
    <property type="entry name" value="SAP30_Sin3_bdg"/>
    <property type="match status" value="1"/>
</dbReference>
<dbReference type="InterPro" id="IPR025718">
    <property type="entry name" value="SAP30_Sin3-bd"/>
</dbReference>
<evidence type="ECO:0000256" key="5">
    <source>
        <dbReference type="ARBA" id="ARBA00023163"/>
    </source>
</evidence>
<evidence type="ECO:0000256" key="4">
    <source>
        <dbReference type="ARBA" id="ARBA00023015"/>
    </source>
</evidence>
<name>A0AA41RZQ6_PAPNU</name>
<dbReference type="Gene3D" id="6.10.160.20">
    <property type="match status" value="1"/>
</dbReference>
<dbReference type="GO" id="GO:0000118">
    <property type="term" value="C:histone deacetylase complex"/>
    <property type="evidence" value="ECO:0007669"/>
    <property type="project" value="TreeGrafter"/>
</dbReference>
<gene>
    <name evidence="9" type="ORF">MKW94_016784</name>
</gene>
<evidence type="ECO:0000256" key="7">
    <source>
        <dbReference type="SAM" id="MobiDB-lite"/>
    </source>
</evidence>
<evidence type="ECO:0000259" key="8">
    <source>
        <dbReference type="Pfam" id="PF13867"/>
    </source>
</evidence>
<sequence length="114" mass="13523">SDDYQKSHRQRHRSHKLGGGSSHKTINRSFSYDTQFKSSFAPPRHSTKVDLSKLEMKALWRYWRHFNLMDVISNPTKEELFDVVQRHFMSQQLDELQVIAGFVQAAKRLRNVYN</sequence>
<feature type="domain" description="Histone deacetylase complex subunit SAP30 Sin3 binding" evidence="8">
    <location>
        <begin position="54"/>
        <end position="107"/>
    </location>
</feature>
<feature type="compositionally biased region" description="Basic residues" evidence="7">
    <location>
        <begin position="7"/>
        <end position="16"/>
    </location>
</feature>
<dbReference type="PANTHER" id="PTHR13286:SF6">
    <property type="entry name" value="HISTONE DEACETYLASE COMPLEX SUBUNIT SAP30L-RELATED"/>
    <property type="match status" value="1"/>
</dbReference>
<keyword evidence="5" id="KW-0804">Transcription</keyword>
<comment type="caution">
    <text evidence="9">The sequence shown here is derived from an EMBL/GenBank/DDBJ whole genome shotgun (WGS) entry which is preliminary data.</text>
</comment>
<keyword evidence="6" id="KW-0539">Nucleus</keyword>
<dbReference type="InterPro" id="IPR038291">
    <property type="entry name" value="SAP30_C_sf"/>
</dbReference>
<feature type="region of interest" description="Disordered" evidence="7">
    <location>
        <begin position="1"/>
        <end position="26"/>
    </location>
</feature>
<reference evidence="9" key="1">
    <citation type="submission" date="2022-03" db="EMBL/GenBank/DDBJ databases">
        <title>A functionally conserved STORR gene fusion in Papaver species that diverged 16.8 million years ago.</title>
        <authorList>
            <person name="Catania T."/>
        </authorList>
    </citation>
    <scope>NUCLEOTIDE SEQUENCE</scope>
    <source>
        <strain evidence="9">S-191538</strain>
    </source>
</reference>
<dbReference type="GO" id="GO:0003712">
    <property type="term" value="F:transcription coregulator activity"/>
    <property type="evidence" value="ECO:0007669"/>
    <property type="project" value="TreeGrafter"/>
</dbReference>
<proteinExistence type="inferred from homology"/>
<feature type="non-terminal residue" evidence="9">
    <location>
        <position position="1"/>
    </location>
</feature>
<keyword evidence="10" id="KW-1185">Reference proteome</keyword>
<evidence type="ECO:0000256" key="3">
    <source>
        <dbReference type="ARBA" id="ARBA00022491"/>
    </source>
</evidence>
<evidence type="ECO:0000256" key="2">
    <source>
        <dbReference type="ARBA" id="ARBA00006283"/>
    </source>
</evidence>
<dbReference type="Proteomes" id="UP001177140">
    <property type="component" value="Unassembled WGS sequence"/>
</dbReference>
<dbReference type="AlphaFoldDB" id="A0AA41RZQ6"/>
<dbReference type="GO" id="GO:0006355">
    <property type="term" value="P:regulation of DNA-templated transcription"/>
    <property type="evidence" value="ECO:0007669"/>
    <property type="project" value="TreeGrafter"/>
</dbReference>
<evidence type="ECO:0000313" key="9">
    <source>
        <dbReference type="EMBL" id="MCL7026426.1"/>
    </source>
</evidence>
<accession>A0AA41RZQ6</accession>
<keyword evidence="3" id="KW-0678">Repressor</keyword>
<dbReference type="PANTHER" id="PTHR13286">
    <property type="entry name" value="SAP30"/>
    <property type="match status" value="1"/>
</dbReference>
<dbReference type="InterPro" id="IPR024145">
    <property type="entry name" value="His_deAcase_SAP30/SAP30L"/>
</dbReference>
<dbReference type="EMBL" id="JAJJMA010056484">
    <property type="protein sequence ID" value="MCL7026426.1"/>
    <property type="molecule type" value="Genomic_DNA"/>
</dbReference>